<keyword evidence="9" id="KW-1185">Reference proteome</keyword>
<dbReference type="Proteomes" id="UP000308230">
    <property type="component" value="Unassembled WGS sequence"/>
</dbReference>
<dbReference type="EMBL" id="SWLG01000009">
    <property type="protein sequence ID" value="TLS36642.1"/>
    <property type="molecule type" value="Genomic_DNA"/>
</dbReference>
<evidence type="ECO:0000256" key="7">
    <source>
        <dbReference type="SAM" id="SignalP"/>
    </source>
</evidence>
<dbReference type="RefSeq" id="WP_138127348.1">
    <property type="nucleotide sequence ID" value="NZ_SWLG01000009.1"/>
</dbReference>
<dbReference type="InterPro" id="IPR022781">
    <property type="entry name" value="Flagellar_biosynth_FliO"/>
</dbReference>
<evidence type="ECO:0000256" key="3">
    <source>
        <dbReference type="ARBA" id="ARBA00022692"/>
    </source>
</evidence>
<dbReference type="GO" id="GO:0044781">
    <property type="term" value="P:bacterial-type flagellum organization"/>
    <property type="evidence" value="ECO:0007669"/>
    <property type="project" value="InterPro"/>
</dbReference>
<reference evidence="8 9" key="1">
    <citation type="submission" date="2019-04" db="EMBL/GenBank/DDBJ databases">
        <title>Bacillus caeni sp. nov., a bacterium isolated from mangrove sediment.</title>
        <authorList>
            <person name="Huang H."/>
            <person name="Mo K."/>
            <person name="Hu Y."/>
        </authorList>
    </citation>
    <scope>NUCLEOTIDE SEQUENCE [LARGE SCALE GENOMIC DNA]</scope>
    <source>
        <strain evidence="8 9">HB172195</strain>
    </source>
</reference>
<dbReference type="AlphaFoldDB" id="A0A5R9EZB3"/>
<keyword evidence="2" id="KW-1003">Cell membrane</keyword>
<evidence type="ECO:0000256" key="1">
    <source>
        <dbReference type="ARBA" id="ARBA00004236"/>
    </source>
</evidence>
<protein>
    <recommendedName>
        <fullName evidence="10">Flagellar protein</fullName>
    </recommendedName>
</protein>
<evidence type="ECO:0000256" key="2">
    <source>
        <dbReference type="ARBA" id="ARBA00022475"/>
    </source>
</evidence>
<feature type="signal peptide" evidence="7">
    <location>
        <begin position="1"/>
        <end position="26"/>
    </location>
</feature>
<evidence type="ECO:0000313" key="9">
    <source>
        <dbReference type="Proteomes" id="UP000308230"/>
    </source>
</evidence>
<dbReference type="Pfam" id="PF04347">
    <property type="entry name" value="FliO"/>
    <property type="match status" value="1"/>
</dbReference>
<feature type="chain" id="PRO_5024355331" description="Flagellar protein" evidence="7">
    <location>
        <begin position="27"/>
        <end position="214"/>
    </location>
</feature>
<dbReference type="GO" id="GO:0016020">
    <property type="term" value="C:membrane"/>
    <property type="evidence" value="ECO:0007669"/>
    <property type="project" value="InterPro"/>
</dbReference>
<feature type="transmembrane region" description="Helical" evidence="6">
    <location>
        <begin position="63"/>
        <end position="85"/>
    </location>
</feature>
<comment type="caution">
    <text evidence="8">The sequence shown here is derived from an EMBL/GenBank/DDBJ whole genome shotgun (WGS) entry which is preliminary data.</text>
</comment>
<keyword evidence="4 6" id="KW-1133">Transmembrane helix</keyword>
<evidence type="ECO:0000256" key="6">
    <source>
        <dbReference type="SAM" id="Phobius"/>
    </source>
</evidence>
<sequence>MQQLVKRILLASLLLFLLGGPHPVGAEGKSAKDWAENNNNQTVEKQNPSDTEQYQTGEGKKSAAILLIKLLFYTVLVIVLIYALIKFLAIRQRKMQHHSVFKTMGGTPLGNNRSVQMIKVGGSVFLLGVGDQVSLLKEITDPEEVSKLEAEADNQPTDKITRGIKDFLKQRQNTEQASLSSFQGLFKESLASQRKRRAELDQKLAERKDGDQHD</sequence>
<proteinExistence type="predicted"/>
<evidence type="ECO:0000256" key="4">
    <source>
        <dbReference type="ARBA" id="ARBA00022989"/>
    </source>
</evidence>
<evidence type="ECO:0000256" key="5">
    <source>
        <dbReference type="ARBA" id="ARBA00023136"/>
    </source>
</evidence>
<dbReference type="OrthoDB" id="2376965at2"/>
<evidence type="ECO:0008006" key="10">
    <source>
        <dbReference type="Google" id="ProtNLM"/>
    </source>
</evidence>
<organism evidence="8 9">
    <name type="scientific">Exobacillus caeni</name>
    <dbReference type="NCBI Taxonomy" id="2574798"/>
    <lineage>
        <taxon>Bacteria</taxon>
        <taxon>Bacillati</taxon>
        <taxon>Bacillota</taxon>
        <taxon>Bacilli</taxon>
        <taxon>Bacillales</taxon>
        <taxon>Guptibacillaceae</taxon>
        <taxon>Exobacillus</taxon>
    </lineage>
</organism>
<evidence type="ECO:0000313" key="8">
    <source>
        <dbReference type="EMBL" id="TLS36642.1"/>
    </source>
</evidence>
<keyword evidence="3 6" id="KW-0812">Transmembrane</keyword>
<name>A0A5R9EZB3_9BACL</name>
<keyword evidence="5 6" id="KW-0472">Membrane</keyword>
<accession>A0A5R9EZB3</accession>
<keyword evidence="7" id="KW-0732">Signal</keyword>
<comment type="subcellular location">
    <subcellularLocation>
        <location evidence="1">Cell membrane</location>
    </subcellularLocation>
</comment>
<gene>
    <name evidence="8" type="ORF">FCL54_14060</name>
</gene>